<proteinExistence type="predicted"/>
<keyword evidence="2" id="KW-0472">Membrane</keyword>
<dbReference type="InterPro" id="IPR036278">
    <property type="entry name" value="Sialidase_sf"/>
</dbReference>
<dbReference type="KEGG" id="daur:Daura_33430"/>
<dbReference type="AlphaFoldDB" id="A0A9Q9MAA2"/>
<dbReference type="Proteomes" id="UP001058003">
    <property type="component" value="Chromosome"/>
</dbReference>
<feature type="transmembrane region" description="Helical" evidence="2">
    <location>
        <begin position="41"/>
        <end position="62"/>
    </location>
</feature>
<dbReference type="InterPro" id="IPR015943">
    <property type="entry name" value="WD40/YVTN_repeat-like_dom_sf"/>
</dbReference>
<dbReference type="SUPFAM" id="SSF110296">
    <property type="entry name" value="Oligoxyloglucan reducing end-specific cellobiohydrolase"/>
    <property type="match status" value="1"/>
</dbReference>
<dbReference type="EMBL" id="CP073767">
    <property type="protein sequence ID" value="UWZ51623.1"/>
    <property type="molecule type" value="Genomic_DNA"/>
</dbReference>
<dbReference type="CDD" id="cd15482">
    <property type="entry name" value="Sialidase_non-viral"/>
    <property type="match status" value="1"/>
</dbReference>
<evidence type="ECO:0000256" key="2">
    <source>
        <dbReference type="SAM" id="Phobius"/>
    </source>
</evidence>
<evidence type="ECO:0000256" key="1">
    <source>
        <dbReference type="SAM" id="MobiDB-lite"/>
    </source>
</evidence>
<feature type="region of interest" description="Disordered" evidence="1">
    <location>
        <begin position="63"/>
        <end position="82"/>
    </location>
</feature>
<evidence type="ECO:0000313" key="3">
    <source>
        <dbReference type="EMBL" id="UWZ51623.1"/>
    </source>
</evidence>
<accession>A0A9Q9MAA2</accession>
<keyword evidence="2" id="KW-1133">Transmembrane helix</keyword>
<dbReference type="SUPFAM" id="SSF50939">
    <property type="entry name" value="Sialidases"/>
    <property type="match status" value="1"/>
</dbReference>
<protein>
    <submittedName>
        <fullName evidence="3">Exo-alpha-sialidase</fullName>
    </submittedName>
</protein>
<organism evidence="3 4">
    <name type="scientific">Dactylosporangium aurantiacum</name>
    <dbReference type="NCBI Taxonomy" id="35754"/>
    <lineage>
        <taxon>Bacteria</taxon>
        <taxon>Bacillati</taxon>
        <taxon>Actinomycetota</taxon>
        <taxon>Actinomycetes</taxon>
        <taxon>Micromonosporales</taxon>
        <taxon>Micromonosporaceae</taxon>
        <taxon>Dactylosporangium</taxon>
    </lineage>
</organism>
<evidence type="ECO:0000313" key="4">
    <source>
        <dbReference type="Proteomes" id="UP001058003"/>
    </source>
</evidence>
<keyword evidence="4" id="KW-1185">Reference proteome</keyword>
<dbReference type="Gene3D" id="2.130.10.10">
    <property type="entry name" value="YVTN repeat-like/Quinoprotein amine dehydrogenase"/>
    <property type="match status" value="1"/>
</dbReference>
<keyword evidence="2" id="KW-0812">Transmembrane</keyword>
<sequence>MNQMRARFDEAAAADAPPSRLTADAVYAAAFQRRRRRVTGLAVSAVALAALVAGVGTGVLGAPSDPPAPPAQSADGGPPGIRDGAVLSVAAADAEHLYAKVWACPDPGDPQRCTAQLTGSDDGGRNWTLRSPDVAGDVSAPAPGSLLMTVEKDNDDPQGPKLLHVPWVSRDGGRSWTQVVAGTAPVAQVPAGGWLQCADPQRLDDACRPVAVDPATARSAPLATVPDLRIEGVVDVPAAGGLWLTGRSLDGAHRPAVAVSHDRGLTWSVHVFARTETEVDDGFFVYGVPASTDGVTGYMIITAPDPADTTGVGPTTLATAGIKTVVYRTGDGGQTWERVHRTQTLPRRNYQPGDAYVAAGGSHVVRGSDNPPYRWYASGDGGQSYHPVDQAGLGDGVLRTGNSRVLVAGPGAYLTFDEDAVYRSTDGLHWTRAVVRLPR</sequence>
<name>A0A9Q9MAA2_9ACTN</name>
<gene>
    <name evidence="3" type="ORF">Daura_33430</name>
</gene>
<reference evidence="3" key="1">
    <citation type="submission" date="2021-04" db="EMBL/GenBank/DDBJ databases">
        <title>Dactylosporangium aurantiacum NRRL B-8018 full assembly.</title>
        <authorList>
            <person name="Hartkoorn R.C."/>
            <person name="Beaudoing E."/>
            <person name="Hot D."/>
        </authorList>
    </citation>
    <scope>NUCLEOTIDE SEQUENCE</scope>
    <source>
        <strain evidence="3">NRRL B-8018</strain>
    </source>
</reference>
<dbReference type="RefSeq" id="WP_033359102.1">
    <property type="nucleotide sequence ID" value="NZ_CP073767.1"/>
</dbReference>